<keyword evidence="1" id="KW-0812">Transmembrane</keyword>
<dbReference type="Pfam" id="PF02517">
    <property type="entry name" value="Rce1-like"/>
    <property type="match status" value="1"/>
</dbReference>
<keyword evidence="4" id="KW-1185">Reference proteome</keyword>
<feature type="domain" description="CAAX prenyl protease 2/Lysostaphin resistance protein A-like" evidence="2">
    <location>
        <begin position="170"/>
        <end position="261"/>
    </location>
</feature>
<feature type="transmembrane region" description="Helical" evidence="1">
    <location>
        <begin position="250"/>
        <end position="270"/>
    </location>
</feature>
<keyword evidence="1" id="KW-1133">Transmembrane helix</keyword>
<feature type="transmembrane region" description="Helical" evidence="1">
    <location>
        <begin position="88"/>
        <end position="110"/>
    </location>
</feature>
<evidence type="ECO:0000313" key="4">
    <source>
        <dbReference type="Proteomes" id="UP001138997"/>
    </source>
</evidence>
<keyword evidence="3" id="KW-0378">Hydrolase</keyword>
<dbReference type="InterPro" id="IPR003675">
    <property type="entry name" value="Rce1/LyrA-like_dom"/>
</dbReference>
<gene>
    <name evidence="3" type="ORF">LR394_16845</name>
</gene>
<feature type="transmembrane region" description="Helical" evidence="1">
    <location>
        <begin position="131"/>
        <end position="151"/>
    </location>
</feature>
<evidence type="ECO:0000313" key="3">
    <source>
        <dbReference type="EMBL" id="MCD5312578.1"/>
    </source>
</evidence>
<keyword evidence="1" id="KW-0472">Membrane</keyword>
<dbReference type="EMBL" id="JAJOMB010000008">
    <property type="protein sequence ID" value="MCD5312578.1"/>
    <property type="molecule type" value="Genomic_DNA"/>
</dbReference>
<evidence type="ECO:0000259" key="2">
    <source>
        <dbReference type="Pfam" id="PF02517"/>
    </source>
</evidence>
<keyword evidence="3" id="KW-0645">Protease</keyword>
<sequence length="280" mass="31011">MSENQAGSPWWLRGPAHARDVSEEQVHTDPAARRRLKLEIGIVLGLSLGMSAIYSVVSIIAKLTREGGLSAQTSTLNASRSVRPYLDLTYQLLDIFSTLIPVLLVLWLLAGDTTRWAARLGLDRTQRWRDVAYGAGLAALIGLPGLVLYVVGRNLDITTTIVASGLDTHWWTVPVLVLQAVKNAVLEEVIVVGYLMNRLRRLDWPWARVIAASALLRGSYHLYQGFGPFIGNAIMGVVFAEWYRRGGRVWALIVAHTILDIVSFVGYQYLDHLPGWLGIS</sequence>
<protein>
    <submittedName>
        <fullName evidence="3">CPBP family intramembrane metalloprotease</fullName>
    </submittedName>
</protein>
<comment type="caution">
    <text evidence="3">The sequence shown here is derived from an EMBL/GenBank/DDBJ whole genome shotgun (WGS) entry which is preliminary data.</text>
</comment>
<keyword evidence="3" id="KW-0482">Metalloprotease</keyword>
<dbReference type="GO" id="GO:0008237">
    <property type="term" value="F:metallopeptidase activity"/>
    <property type="evidence" value="ECO:0007669"/>
    <property type="project" value="UniProtKB-KW"/>
</dbReference>
<dbReference type="AlphaFoldDB" id="A0A9X1NED9"/>
<name>A0A9X1NED9_9ACTN</name>
<accession>A0A9X1NED9</accession>
<reference evidence="3" key="1">
    <citation type="submission" date="2021-11" db="EMBL/GenBank/DDBJ databases">
        <title>Streptomyces corallinus and Kineosporia corallina sp. nov., two new coral-derived marine actinobacteria.</title>
        <authorList>
            <person name="Buangrab K."/>
            <person name="Sutthacheep M."/>
            <person name="Yeemin T."/>
            <person name="Harunari E."/>
            <person name="Igarashi Y."/>
            <person name="Sripreechasak P."/>
            <person name="Kanchanasin P."/>
            <person name="Tanasupawat S."/>
            <person name="Phongsopitanun W."/>
        </authorList>
    </citation>
    <scope>NUCLEOTIDE SEQUENCE</scope>
    <source>
        <strain evidence="3">JCM 31032</strain>
    </source>
</reference>
<dbReference type="GO" id="GO:0080120">
    <property type="term" value="P:CAAX-box protein maturation"/>
    <property type="evidence" value="ECO:0007669"/>
    <property type="project" value="UniProtKB-ARBA"/>
</dbReference>
<feature type="transmembrane region" description="Helical" evidence="1">
    <location>
        <begin position="40"/>
        <end position="61"/>
    </location>
</feature>
<evidence type="ECO:0000256" key="1">
    <source>
        <dbReference type="SAM" id="Phobius"/>
    </source>
</evidence>
<organism evidence="3 4">
    <name type="scientific">Kineosporia babensis</name>
    <dbReference type="NCBI Taxonomy" id="499548"/>
    <lineage>
        <taxon>Bacteria</taxon>
        <taxon>Bacillati</taxon>
        <taxon>Actinomycetota</taxon>
        <taxon>Actinomycetes</taxon>
        <taxon>Kineosporiales</taxon>
        <taxon>Kineosporiaceae</taxon>
        <taxon>Kineosporia</taxon>
    </lineage>
</organism>
<dbReference type="Proteomes" id="UP001138997">
    <property type="component" value="Unassembled WGS sequence"/>
</dbReference>
<proteinExistence type="predicted"/>
<dbReference type="GO" id="GO:0004175">
    <property type="term" value="F:endopeptidase activity"/>
    <property type="evidence" value="ECO:0007669"/>
    <property type="project" value="UniProtKB-ARBA"/>
</dbReference>
<feature type="transmembrane region" description="Helical" evidence="1">
    <location>
        <begin position="226"/>
        <end position="243"/>
    </location>
</feature>